<dbReference type="EMBL" id="JAQMTU010000015">
    <property type="protein sequence ID" value="MDB9485320.1"/>
    <property type="molecule type" value="Genomic_DNA"/>
</dbReference>
<proteinExistence type="predicted"/>
<dbReference type="Proteomes" id="UP001212123">
    <property type="component" value="Unassembled WGS sequence"/>
</dbReference>
<dbReference type="RefSeq" id="WP_271804718.1">
    <property type="nucleotide sequence ID" value="NZ_JAQMTU010000015.1"/>
</dbReference>
<protein>
    <submittedName>
        <fullName evidence="1">Uncharacterized protein</fullName>
    </submittedName>
</protein>
<evidence type="ECO:0000313" key="1">
    <source>
        <dbReference type="EMBL" id="MDB9485320.1"/>
    </source>
</evidence>
<name>A0ABT5A074_9CYAN</name>
<gene>
    <name evidence="1" type="ORF">PN492_01945</name>
</gene>
<reference evidence="1 2" key="1">
    <citation type="submission" date="2023-01" db="EMBL/GenBank/DDBJ databases">
        <title>Genomes from the Australian National Cyanobacteria Reference Collection.</title>
        <authorList>
            <person name="Willis A."/>
            <person name="Lee E.M.F."/>
        </authorList>
    </citation>
    <scope>NUCLEOTIDE SEQUENCE [LARGE SCALE GENOMIC DNA]</scope>
    <source>
        <strain evidence="1 2">CS-537/01</strain>
    </source>
</reference>
<sequence>MSSTILKAKDIENAKQIIANDLEETIRFLNRCGGFNSRNNKEKNKFDEYIKIAQGKGKSLVELKQDLLLGKKKFQKGMQMLLEITENNEAQNFFERNIRALNLLTESVIECWDFYSSDTKEFLRKFALDAAEFNRGSKNILINIASSAELQISTAGEEWKIIEEVVKQHEKALQRFINSVTGAIDWKNCKTDLGRKLFKIKEKIILSGEPLLTSAEFDQYLEEETENN</sequence>
<accession>A0ABT5A074</accession>
<keyword evidence="2" id="KW-1185">Reference proteome</keyword>
<evidence type="ECO:0000313" key="2">
    <source>
        <dbReference type="Proteomes" id="UP001212123"/>
    </source>
</evidence>
<comment type="caution">
    <text evidence="1">The sequence shown here is derived from an EMBL/GenBank/DDBJ whole genome shotgun (WGS) entry which is preliminary data.</text>
</comment>
<organism evidence="1 2">
    <name type="scientific">Dolichospermum circinale CS-537/01</name>
    <dbReference type="NCBI Taxonomy" id="3021739"/>
    <lineage>
        <taxon>Bacteria</taxon>
        <taxon>Bacillati</taxon>
        <taxon>Cyanobacteriota</taxon>
        <taxon>Cyanophyceae</taxon>
        <taxon>Nostocales</taxon>
        <taxon>Aphanizomenonaceae</taxon>
        <taxon>Dolichospermum</taxon>
        <taxon>Dolichospermum circinale</taxon>
    </lineage>
</organism>